<dbReference type="AlphaFoldDB" id="A0A6N8FFY9"/>
<name>A0A6N8FFY9_9BACI</name>
<dbReference type="Proteomes" id="UP000469125">
    <property type="component" value="Unassembled WGS sequence"/>
</dbReference>
<comment type="caution">
    <text evidence="1">The sequence shown here is derived from an EMBL/GenBank/DDBJ whole genome shotgun (WGS) entry which is preliminary data.</text>
</comment>
<accession>A0A6N8FFY9</accession>
<keyword evidence="2" id="KW-1185">Reference proteome</keyword>
<dbReference type="RefSeq" id="WP_155668460.1">
    <property type="nucleotide sequence ID" value="NZ_WOCA01000005.1"/>
</dbReference>
<sequence length="335" mass="37885">MKQHIPLTASELTYLWTSYMNASLTKAVSSYFIEKVHDDEIKPIIQEILNMSYEALDKLTNLFQSDHHPVPKGFTREDVNPDAPKLFTDGFMLEYVLNECALGMNYASMSLDSCTREDVYTYYSNLHSNFNKLHKKALDVSLSKGTYVRPPIIPTPNDVDFVKKQTFLTGWFGERRPLVAPEISSLYANIKRNALGASLLTGFSQVASSKEVRSFLLRGIDIAKKHITIFSDILKESDVPVPMGSDTMVTTSSDISPFSDKLIMYHTNGMIVQGIGFYGYSISVNIRRDIVSHYSRLMGEVALFCEDGTNIMIKNEWLEEPPQMVDRDALSKTKK</sequence>
<organism evidence="1 2">
    <name type="scientific">Ornithinibacillus caprae</name>
    <dbReference type="NCBI Taxonomy" id="2678566"/>
    <lineage>
        <taxon>Bacteria</taxon>
        <taxon>Bacillati</taxon>
        <taxon>Bacillota</taxon>
        <taxon>Bacilli</taxon>
        <taxon>Bacillales</taxon>
        <taxon>Bacillaceae</taxon>
        <taxon>Ornithinibacillus</taxon>
    </lineage>
</organism>
<dbReference type="EMBL" id="WOCA01000005">
    <property type="protein sequence ID" value="MUK88480.1"/>
    <property type="molecule type" value="Genomic_DNA"/>
</dbReference>
<dbReference type="Gene3D" id="1.20.1260.10">
    <property type="match status" value="2"/>
</dbReference>
<proteinExistence type="predicted"/>
<dbReference type="Pfam" id="PF11553">
    <property type="entry name" value="DUF3231"/>
    <property type="match status" value="2"/>
</dbReference>
<reference evidence="1 2" key="1">
    <citation type="submission" date="2019-11" db="EMBL/GenBank/DDBJ databases">
        <authorList>
            <person name="Li X."/>
        </authorList>
    </citation>
    <scope>NUCLEOTIDE SEQUENCE [LARGE SCALE GENOMIC DNA]</scope>
    <source>
        <strain evidence="1 2">L9</strain>
    </source>
</reference>
<evidence type="ECO:0000313" key="1">
    <source>
        <dbReference type="EMBL" id="MUK88480.1"/>
    </source>
</evidence>
<evidence type="ECO:0000313" key="2">
    <source>
        <dbReference type="Proteomes" id="UP000469125"/>
    </source>
</evidence>
<gene>
    <name evidence="1" type="ORF">GMD78_08755</name>
</gene>
<protein>
    <submittedName>
        <fullName evidence="1">DUF3231 family protein</fullName>
    </submittedName>
</protein>
<dbReference type="InterPro" id="IPR012347">
    <property type="entry name" value="Ferritin-like"/>
</dbReference>
<dbReference type="InterPro" id="IPR021617">
    <property type="entry name" value="DUF3231"/>
</dbReference>